<comment type="caution">
    <text evidence="1">The sequence shown here is derived from an EMBL/GenBank/DDBJ whole genome shotgun (WGS) entry which is preliminary data.</text>
</comment>
<dbReference type="EMBL" id="CM042047">
    <property type="protein sequence ID" value="KAI3770905.1"/>
    <property type="molecule type" value="Genomic_DNA"/>
</dbReference>
<proteinExistence type="predicted"/>
<reference evidence="2" key="1">
    <citation type="journal article" date="2022" name="Mol. Ecol. Resour.">
        <title>The genomes of chicory, endive, great burdock and yacon provide insights into Asteraceae palaeo-polyploidization history and plant inulin production.</title>
        <authorList>
            <person name="Fan W."/>
            <person name="Wang S."/>
            <person name="Wang H."/>
            <person name="Wang A."/>
            <person name="Jiang F."/>
            <person name="Liu H."/>
            <person name="Zhao H."/>
            <person name="Xu D."/>
            <person name="Zhang Y."/>
        </authorList>
    </citation>
    <scope>NUCLEOTIDE SEQUENCE [LARGE SCALE GENOMIC DNA]</scope>
    <source>
        <strain evidence="2">cv. Niubang</strain>
    </source>
</reference>
<evidence type="ECO:0000313" key="1">
    <source>
        <dbReference type="EMBL" id="KAI3770905.1"/>
    </source>
</evidence>
<evidence type="ECO:0000313" key="2">
    <source>
        <dbReference type="Proteomes" id="UP001055879"/>
    </source>
</evidence>
<keyword evidence="2" id="KW-1185">Reference proteome</keyword>
<gene>
    <name evidence="1" type="ORF">L6452_02053</name>
</gene>
<dbReference type="Proteomes" id="UP001055879">
    <property type="component" value="Linkage Group LG01"/>
</dbReference>
<organism evidence="1 2">
    <name type="scientific">Arctium lappa</name>
    <name type="common">Greater burdock</name>
    <name type="synonym">Lappa major</name>
    <dbReference type="NCBI Taxonomy" id="4217"/>
    <lineage>
        <taxon>Eukaryota</taxon>
        <taxon>Viridiplantae</taxon>
        <taxon>Streptophyta</taxon>
        <taxon>Embryophyta</taxon>
        <taxon>Tracheophyta</taxon>
        <taxon>Spermatophyta</taxon>
        <taxon>Magnoliopsida</taxon>
        <taxon>eudicotyledons</taxon>
        <taxon>Gunneridae</taxon>
        <taxon>Pentapetalae</taxon>
        <taxon>asterids</taxon>
        <taxon>campanulids</taxon>
        <taxon>Asterales</taxon>
        <taxon>Asteraceae</taxon>
        <taxon>Carduoideae</taxon>
        <taxon>Cardueae</taxon>
        <taxon>Arctiinae</taxon>
        <taxon>Arctium</taxon>
    </lineage>
</organism>
<name>A0ACB9FJA8_ARCLA</name>
<reference evidence="1 2" key="2">
    <citation type="journal article" date="2022" name="Mol. Ecol. Resour.">
        <title>The genomes of chicory, endive, great burdock and yacon provide insights into Asteraceae paleo-polyploidization history and plant inulin production.</title>
        <authorList>
            <person name="Fan W."/>
            <person name="Wang S."/>
            <person name="Wang H."/>
            <person name="Wang A."/>
            <person name="Jiang F."/>
            <person name="Liu H."/>
            <person name="Zhao H."/>
            <person name="Xu D."/>
            <person name="Zhang Y."/>
        </authorList>
    </citation>
    <scope>NUCLEOTIDE SEQUENCE [LARGE SCALE GENOMIC DNA]</scope>
    <source>
        <strain evidence="2">cv. Niubang</strain>
    </source>
</reference>
<sequence>MGYFSDDDEKKIAKLKLEKKNLASSVDYYSKRSKKYNDERKILRVEVSALKTINKDLLKQTSWLNEEKVLFLEAKNTELKSKISELEDHIVKFQQTGCANEKKIFELELQIVEERSVLEKEKKEFAKKFSEFSRKSVEEKKTVELKCIKLSQQVSDFEKVIIIEREKFAQDKKEIEQKNVRFFKEISDGRKNVEKYFEEERNIFEEEI</sequence>
<accession>A0ACB9FJA8</accession>
<protein>
    <submittedName>
        <fullName evidence="1">Uncharacterized protein</fullName>
    </submittedName>
</protein>